<keyword evidence="1" id="KW-0732">Signal</keyword>
<organism evidence="4 5">
    <name type="scientific">Crotalus adamanteus</name>
    <name type="common">Eastern diamondback rattlesnake</name>
    <dbReference type="NCBI Taxonomy" id="8729"/>
    <lineage>
        <taxon>Eukaryota</taxon>
        <taxon>Metazoa</taxon>
        <taxon>Chordata</taxon>
        <taxon>Craniata</taxon>
        <taxon>Vertebrata</taxon>
        <taxon>Euteleostomi</taxon>
        <taxon>Lepidosauria</taxon>
        <taxon>Squamata</taxon>
        <taxon>Bifurcata</taxon>
        <taxon>Unidentata</taxon>
        <taxon>Episquamata</taxon>
        <taxon>Toxicofera</taxon>
        <taxon>Serpentes</taxon>
        <taxon>Colubroidea</taxon>
        <taxon>Viperidae</taxon>
        <taxon>Crotalinae</taxon>
        <taxon>Crotalus</taxon>
    </lineage>
</organism>
<dbReference type="Proteomes" id="UP001474421">
    <property type="component" value="Unassembled WGS sequence"/>
</dbReference>
<dbReference type="Gene3D" id="2.60.120.200">
    <property type="match status" value="1"/>
</dbReference>
<evidence type="ECO:0000313" key="4">
    <source>
        <dbReference type="EMBL" id="KAK9404910.1"/>
    </source>
</evidence>
<keyword evidence="4" id="KW-0176">Collagen</keyword>
<evidence type="ECO:0000259" key="3">
    <source>
        <dbReference type="SMART" id="SM00210"/>
    </source>
</evidence>
<evidence type="ECO:0000313" key="5">
    <source>
        <dbReference type="Proteomes" id="UP001474421"/>
    </source>
</evidence>
<gene>
    <name evidence="4" type="ORF">NXF25_009737</name>
</gene>
<protein>
    <submittedName>
        <fullName evidence="4">Collagen alpha-1XX chain</fullName>
    </submittedName>
</protein>
<reference evidence="4 5" key="1">
    <citation type="journal article" date="2024" name="Proc. Natl. Acad. Sci. U.S.A.">
        <title>The genetic regulatory architecture and epigenomic basis for age-related changes in rattlesnake venom.</title>
        <authorList>
            <person name="Hogan M.P."/>
            <person name="Holding M.L."/>
            <person name="Nystrom G.S."/>
            <person name="Colston T.J."/>
            <person name="Bartlett D.A."/>
            <person name="Mason A.J."/>
            <person name="Ellsworth S.A."/>
            <person name="Rautsaw R.M."/>
            <person name="Lawrence K.C."/>
            <person name="Strickland J.L."/>
            <person name="He B."/>
            <person name="Fraser P."/>
            <person name="Margres M.J."/>
            <person name="Gilbert D.M."/>
            <person name="Gibbs H.L."/>
            <person name="Parkinson C.L."/>
            <person name="Rokyta D.R."/>
        </authorList>
    </citation>
    <scope>NUCLEOTIDE SEQUENCE [LARGE SCALE GENOMIC DNA]</scope>
    <source>
        <strain evidence="4">DRR0105</strain>
    </source>
</reference>
<comment type="caution">
    <text evidence="4">The sequence shown here is derived from an EMBL/GenBank/DDBJ whole genome shotgun (WGS) entry which is preliminary data.</text>
</comment>
<name>A0AAW1BT00_CROAD</name>
<dbReference type="AlphaFoldDB" id="A0AAW1BT00"/>
<dbReference type="SUPFAM" id="SSF49899">
    <property type="entry name" value="Concanavalin A-like lectins/glucanases"/>
    <property type="match status" value="1"/>
</dbReference>
<sequence>MMEAFGLMDKEYASIKGIAMEPYIFLGTHTYTLYRDIQLTRKTSEVLPFGLPTEYTIAFLLRLLPESPREAFSIWQITDEDFQPLLSIILDPLKKSLVYFHRDHEADIEEVTFDHQEVKKIFYGSFHKVHVSVSHGWVRLYVDCKKIGEKILGKSETLSTAGFITLGKLTRTRGPRSGSAMVSFLISSLSTAFP</sequence>
<evidence type="ECO:0000256" key="1">
    <source>
        <dbReference type="ARBA" id="ARBA00022729"/>
    </source>
</evidence>
<keyword evidence="2" id="KW-0677">Repeat</keyword>
<accession>A0AAW1BT00</accession>
<feature type="domain" description="Thrombospondin-like N-terminal" evidence="3">
    <location>
        <begin position="1"/>
        <end position="188"/>
    </location>
</feature>
<dbReference type="SMART" id="SM00210">
    <property type="entry name" value="TSPN"/>
    <property type="match status" value="1"/>
</dbReference>
<dbReference type="GO" id="GO:0005581">
    <property type="term" value="C:collagen trimer"/>
    <property type="evidence" value="ECO:0007669"/>
    <property type="project" value="UniProtKB-KW"/>
</dbReference>
<keyword evidence="5" id="KW-1185">Reference proteome</keyword>
<evidence type="ECO:0000256" key="2">
    <source>
        <dbReference type="ARBA" id="ARBA00022737"/>
    </source>
</evidence>
<dbReference type="InterPro" id="IPR048287">
    <property type="entry name" value="TSPN-like_N"/>
</dbReference>
<dbReference type="EMBL" id="JAOTOJ010000003">
    <property type="protein sequence ID" value="KAK9404910.1"/>
    <property type="molecule type" value="Genomic_DNA"/>
</dbReference>
<proteinExistence type="predicted"/>
<dbReference type="InterPro" id="IPR013320">
    <property type="entry name" value="ConA-like_dom_sf"/>
</dbReference>